<dbReference type="OrthoDB" id="10631809at2759"/>
<dbReference type="InParanoid" id="A0A3N4LBM2"/>
<reference evidence="1 2" key="1">
    <citation type="journal article" date="2018" name="Nat. Ecol. Evol.">
        <title>Pezizomycetes genomes reveal the molecular basis of ectomycorrhizal truffle lifestyle.</title>
        <authorList>
            <person name="Murat C."/>
            <person name="Payen T."/>
            <person name="Noel B."/>
            <person name="Kuo A."/>
            <person name="Morin E."/>
            <person name="Chen J."/>
            <person name="Kohler A."/>
            <person name="Krizsan K."/>
            <person name="Balestrini R."/>
            <person name="Da Silva C."/>
            <person name="Montanini B."/>
            <person name="Hainaut M."/>
            <person name="Levati E."/>
            <person name="Barry K.W."/>
            <person name="Belfiori B."/>
            <person name="Cichocki N."/>
            <person name="Clum A."/>
            <person name="Dockter R.B."/>
            <person name="Fauchery L."/>
            <person name="Guy J."/>
            <person name="Iotti M."/>
            <person name="Le Tacon F."/>
            <person name="Lindquist E.A."/>
            <person name="Lipzen A."/>
            <person name="Malagnac F."/>
            <person name="Mello A."/>
            <person name="Molinier V."/>
            <person name="Miyauchi S."/>
            <person name="Poulain J."/>
            <person name="Riccioni C."/>
            <person name="Rubini A."/>
            <person name="Sitrit Y."/>
            <person name="Splivallo R."/>
            <person name="Traeger S."/>
            <person name="Wang M."/>
            <person name="Zifcakova L."/>
            <person name="Wipf D."/>
            <person name="Zambonelli A."/>
            <person name="Paolocci F."/>
            <person name="Nowrousian M."/>
            <person name="Ottonello S."/>
            <person name="Baldrian P."/>
            <person name="Spatafora J.W."/>
            <person name="Henrissat B."/>
            <person name="Nagy L.G."/>
            <person name="Aury J.M."/>
            <person name="Wincker P."/>
            <person name="Grigoriev I.V."/>
            <person name="Bonfante P."/>
            <person name="Martin F.M."/>
        </authorList>
    </citation>
    <scope>NUCLEOTIDE SEQUENCE [LARGE SCALE GENOMIC DNA]</scope>
    <source>
        <strain evidence="1 2">ATCC MYA-4762</strain>
    </source>
</reference>
<gene>
    <name evidence="1" type="ORF">L211DRAFT_663792</name>
</gene>
<accession>A0A3N4LBM2</accession>
<dbReference type="EMBL" id="ML121597">
    <property type="protein sequence ID" value="RPB19128.1"/>
    <property type="molecule type" value="Genomic_DNA"/>
</dbReference>
<protein>
    <submittedName>
        <fullName evidence="1">Uncharacterized protein</fullName>
    </submittedName>
</protein>
<sequence>MVEAILSRASLDARDASGRTPLLVACCSKESPSGLPTHVIIQPHQVAVRLLELGASPVEVDSAGYSAPDCFFMTPKIRTHRHSMIMFSGSFLIEGIAMEMVIPYLRAITTLHIALRDNEYLASWVLVKVVEYAGGPKAILSAEPTCRGRTLLHACGELDQKERKHRRGFGNPEVTEQEQSQILTPEGAFRYLLDIGLDIEKPDNDGRTALELASLMGHDRLVMAYGNV</sequence>
<keyword evidence="2" id="KW-1185">Reference proteome</keyword>
<dbReference type="SUPFAM" id="SSF48403">
    <property type="entry name" value="Ankyrin repeat"/>
    <property type="match status" value="1"/>
</dbReference>
<organism evidence="1 2">
    <name type="scientific">Terfezia boudieri ATCC MYA-4762</name>
    <dbReference type="NCBI Taxonomy" id="1051890"/>
    <lineage>
        <taxon>Eukaryota</taxon>
        <taxon>Fungi</taxon>
        <taxon>Dikarya</taxon>
        <taxon>Ascomycota</taxon>
        <taxon>Pezizomycotina</taxon>
        <taxon>Pezizomycetes</taxon>
        <taxon>Pezizales</taxon>
        <taxon>Pezizaceae</taxon>
        <taxon>Terfezia</taxon>
    </lineage>
</organism>
<dbReference type="InterPro" id="IPR036770">
    <property type="entry name" value="Ankyrin_rpt-contain_sf"/>
</dbReference>
<name>A0A3N4LBM2_9PEZI</name>
<dbReference type="Proteomes" id="UP000267821">
    <property type="component" value="Unassembled WGS sequence"/>
</dbReference>
<dbReference type="AlphaFoldDB" id="A0A3N4LBM2"/>
<evidence type="ECO:0000313" key="2">
    <source>
        <dbReference type="Proteomes" id="UP000267821"/>
    </source>
</evidence>
<dbReference type="Gene3D" id="1.25.40.20">
    <property type="entry name" value="Ankyrin repeat-containing domain"/>
    <property type="match status" value="1"/>
</dbReference>
<proteinExistence type="predicted"/>
<evidence type="ECO:0000313" key="1">
    <source>
        <dbReference type="EMBL" id="RPB19128.1"/>
    </source>
</evidence>